<dbReference type="EMBL" id="JAAGMK010000443">
    <property type="protein sequence ID" value="NEB85680.1"/>
    <property type="molecule type" value="Genomic_DNA"/>
</dbReference>
<feature type="non-terminal residue" evidence="1">
    <location>
        <position position="1"/>
    </location>
</feature>
<proteinExistence type="predicted"/>
<reference evidence="1" key="1">
    <citation type="submission" date="2020-01" db="EMBL/GenBank/DDBJ databases">
        <title>Insect and environment-associated Actinomycetes.</title>
        <authorList>
            <person name="Currrie C."/>
            <person name="Chevrette M."/>
            <person name="Carlson C."/>
            <person name="Stubbendieck R."/>
            <person name="Wendt-Pienkowski E."/>
        </authorList>
    </citation>
    <scope>NUCLEOTIDE SEQUENCE</scope>
    <source>
        <strain evidence="1">SID505</strain>
    </source>
</reference>
<protein>
    <submittedName>
        <fullName evidence="1">SPFH domain-containing protein</fullName>
    </submittedName>
</protein>
<evidence type="ECO:0000313" key="1">
    <source>
        <dbReference type="EMBL" id="NEB85680.1"/>
    </source>
</evidence>
<dbReference type="AlphaFoldDB" id="A0A6G3SS33"/>
<comment type="caution">
    <text evidence="1">The sequence shown here is derived from an EMBL/GenBank/DDBJ whole genome shotgun (WGS) entry which is preliminary data.</text>
</comment>
<accession>A0A6G3SS33</accession>
<gene>
    <name evidence="1" type="ORF">G3I43_16060</name>
</gene>
<organism evidence="1">
    <name type="scientific">Streptomyces anulatus</name>
    <name type="common">Streptomyces chrysomallus</name>
    <dbReference type="NCBI Taxonomy" id="1892"/>
    <lineage>
        <taxon>Bacteria</taxon>
        <taxon>Bacillati</taxon>
        <taxon>Actinomycetota</taxon>
        <taxon>Actinomycetes</taxon>
        <taxon>Kitasatosporales</taxon>
        <taxon>Streptomycetaceae</taxon>
        <taxon>Streptomyces</taxon>
    </lineage>
</organism>
<sequence length="57" mass="5912">QAAWLRVHGEVDPATLHALAATRLAENLPRVESITLSPDVLTGLLTRLGRPTGGAGA</sequence>
<name>A0A6G3SS33_STRAQ</name>